<comment type="caution">
    <text evidence="2">The sequence shown here is derived from an EMBL/GenBank/DDBJ whole genome shotgun (WGS) entry which is preliminary data.</text>
</comment>
<gene>
    <name evidence="2" type="ORF">HLPCO_000445</name>
</gene>
<dbReference type="InParanoid" id="U2FS49"/>
<dbReference type="EMBL" id="AFNU02000001">
    <property type="protein sequence ID" value="ERJ13779.1"/>
    <property type="molecule type" value="Genomic_DNA"/>
</dbReference>
<reference evidence="2 3" key="1">
    <citation type="journal article" date="2011" name="J. Bacteriol.">
        <title>Genome sequence of Haloplasma contractile, an unusual contractile bacterium from a deep-sea anoxic brine lake.</title>
        <authorList>
            <person name="Antunes A."/>
            <person name="Alam I."/>
            <person name="El Dorry H."/>
            <person name="Siam R."/>
            <person name="Robertson A."/>
            <person name="Bajic V.B."/>
            <person name="Stingl U."/>
        </authorList>
    </citation>
    <scope>NUCLEOTIDE SEQUENCE [LARGE SCALE GENOMIC DNA]</scope>
    <source>
        <strain evidence="2 3">SSD-17B</strain>
    </source>
</reference>
<feature type="transmembrane region" description="Helical" evidence="1">
    <location>
        <begin position="7"/>
        <end position="25"/>
    </location>
</feature>
<dbReference type="InterPro" id="IPR024232">
    <property type="entry name" value="SpoIIIAH"/>
</dbReference>
<keyword evidence="1" id="KW-1133">Transmembrane helix</keyword>
<proteinExistence type="predicted"/>
<evidence type="ECO:0000256" key="1">
    <source>
        <dbReference type="SAM" id="Phobius"/>
    </source>
</evidence>
<keyword evidence="1" id="KW-0472">Membrane</keyword>
<keyword evidence="1" id="KW-0812">Transmembrane</keyword>
<dbReference type="Gene3D" id="1.10.287.4300">
    <property type="entry name" value="Stage III sporulation protein AH-like"/>
    <property type="match status" value="1"/>
</dbReference>
<dbReference type="InterPro" id="IPR038503">
    <property type="entry name" value="SpoIIIAH_sf"/>
</dbReference>
<dbReference type="RefSeq" id="WP_008826115.1">
    <property type="nucleotide sequence ID" value="NZ_AFNU02000001.1"/>
</dbReference>
<dbReference type="AlphaFoldDB" id="U2FS49"/>
<organism evidence="2 3">
    <name type="scientific">Haloplasma contractile SSD-17B</name>
    <dbReference type="NCBI Taxonomy" id="1033810"/>
    <lineage>
        <taxon>Bacteria</taxon>
        <taxon>Bacillati</taxon>
        <taxon>Mycoplasmatota</taxon>
        <taxon>Mollicutes</taxon>
        <taxon>Haloplasmatales</taxon>
        <taxon>Haloplasmataceae</taxon>
        <taxon>Haloplasma</taxon>
    </lineage>
</organism>
<dbReference type="Pfam" id="PF12685">
    <property type="entry name" value="SpoIIIAH"/>
    <property type="match status" value="1"/>
</dbReference>
<reference evidence="2 3" key="2">
    <citation type="journal article" date="2013" name="PLoS ONE">
        <title>INDIGO - INtegrated Data Warehouse of MIcrobial GenOmes with Examples from the Red Sea Extremophiles.</title>
        <authorList>
            <person name="Alam I."/>
            <person name="Antunes A."/>
            <person name="Kamau A.A."/>
            <person name="Ba Alawi W."/>
            <person name="Kalkatawi M."/>
            <person name="Stingl U."/>
            <person name="Bajic V.B."/>
        </authorList>
    </citation>
    <scope>NUCLEOTIDE SEQUENCE [LARGE SCALE GENOMIC DNA]</scope>
    <source>
        <strain evidence="2 3">SSD-17B</strain>
    </source>
</reference>
<accession>U2FS49</accession>
<dbReference type="STRING" id="1033810.HLPCO_000445"/>
<evidence type="ECO:0000313" key="3">
    <source>
        <dbReference type="Proteomes" id="UP000005707"/>
    </source>
</evidence>
<dbReference type="OrthoDB" id="2939102at2"/>
<sequence length="167" mass="18760">MKTQSKVTILMVTMIVMLSIYYFSLPNGTTDVVDNPTDDGTTQVDEEFKSEEFVTLRTQLETSRQDYISQLRLLLSDAEISVAEKSRALDTMQQLSKIQENELMMETDLVNAGYPDAFVHGTDNSVKVKVIGGNVELSEVNEIILMTKAQFGTDYKVTVEFVDPETN</sequence>
<protein>
    <submittedName>
        <fullName evidence="2">Stage III sporulation protein AH</fullName>
    </submittedName>
</protein>
<dbReference type="Proteomes" id="UP000005707">
    <property type="component" value="Unassembled WGS sequence"/>
</dbReference>
<name>U2FS49_9MOLU</name>
<keyword evidence="3" id="KW-1185">Reference proteome</keyword>
<evidence type="ECO:0000313" key="2">
    <source>
        <dbReference type="EMBL" id="ERJ13779.1"/>
    </source>
</evidence>
<dbReference type="FunCoup" id="U2FS49">
    <property type="interactions" value="59"/>
</dbReference>